<evidence type="ECO:0008006" key="11">
    <source>
        <dbReference type="Google" id="ProtNLM"/>
    </source>
</evidence>
<accession>A0ABQ5ZHP1</accession>
<feature type="compositionally biased region" description="Basic and acidic residues" evidence="7">
    <location>
        <begin position="457"/>
        <end position="469"/>
    </location>
</feature>
<evidence type="ECO:0000256" key="7">
    <source>
        <dbReference type="SAM" id="MobiDB-lite"/>
    </source>
</evidence>
<feature type="transmembrane region" description="Helical" evidence="8">
    <location>
        <begin position="320"/>
        <end position="343"/>
    </location>
</feature>
<feature type="transmembrane region" description="Helical" evidence="8">
    <location>
        <begin position="293"/>
        <end position="314"/>
    </location>
</feature>
<evidence type="ECO:0000256" key="1">
    <source>
        <dbReference type="ARBA" id="ARBA00004651"/>
    </source>
</evidence>
<dbReference type="CDD" id="cd06173">
    <property type="entry name" value="MFS_MefA_like"/>
    <property type="match status" value="1"/>
</dbReference>
<evidence type="ECO:0000256" key="3">
    <source>
        <dbReference type="ARBA" id="ARBA00022475"/>
    </source>
</evidence>
<dbReference type="SUPFAM" id="SSF103473">
    <property type="entry name" value="MFS general substrate transporter"/>
    <property type="match status" value="1"/>
</dbReference>
<feature type="transmembrane region" description="Helical" evidence="8">
    <location>
        <begin position="355"/>
        <end position="377"/>
    </location>
</feature>
<dbReference type="Pfam" id="PF05977">
    <property type="entry name" value="MFS_3"/>
    <property type="match status" value="1"/>
</dbReference>
<name>A0ABQ5ZHP1_9HYPH</name>
<feature type="compositionally biased region" description="Basic residues" evidence="7">
    <location>
        <begin position="470"/>
        <end position="479"/>
    </location>
</feature>
<comment type="caution">
    <text evidence="9">The sequence shown here is derived from an EMBL/GenBank/DDBJ whole genome shotgun (WGS) entry which is preliminary data.</text>
</comment>
<evidence type="ECO:0000256" key="6">
    <source>
        <dbReference type="ARBA" id="ARBA00023136"/>
    </source>
</evidence>
<keyword evidence="5 8" id="KW-1133">Transmembrane helix</keyword>
<evidence type="ECO:0000256" key="4">
    <source>
        <dbReference type="ARBA" id="ARBA00022692"/>
    </source>
</evidence>
<evidence type="ECO:0000256" key="2">
    <source>
        <dbReference type="ARBA" id="ARBA00022448"/>
    </source>
</evidence>
<feature type="transmembrane region" description="Helical" evidence="8">
    <location>
        <begin position="266"/>
        <end position="286"/>
    </location>
</feature>
<feature type="transmembrane region" description="Helical" evidence="8">
    <location>
        <begin position="21"/>
        <end position="38"/>
    </location>
</feature>
<feature type="transmembrane region" description="Helical" evidence="8">
    <location>
        <begin position="180"/>
        <end position="202"/>
    </location>
</feature>
<dbReference type="InterPro" id="IPR010290">
    <property type="entry name" value="TM_effector"/>
</dbReference>
<keyword evidence="2" id="KW-0813">Transport</keyword>
<dbReference type="PANTHER" id="PTHR23513:SF11">
    <property type="entry name" value="STAPHYLOFERRIN A TRANSPORTER"/>
    <property type="match status" value="1"/>
</dbReference>
<protein>
    <recommendedName>
        <fullName evidence="11">MFS transporter</fullName>
    </recommendedName>
</protein>
<feature type="region of interest" description="Disordered" evidence="7">
    <location>
        <begin position="421"/>
        <end position="490"/>
    </location>
</feature>
<evidence type="ECO:0000313" key="10">
    <source>
        <dbReference type="Proteomes" id="UP001156702"/>
    </source>
</evidence>
<feature type="transmembrane region" description="Helical" evidence="8">
    <location>
        <begin position="99"/>
        <end position="121"/>
    </location>
</feature>
<feature type="transmembrane region" description="Helical" evidence="8">
    <location>
        <begin position="383"/>
        <end position="402"/>
    </location>
</feature>
<dbReference type="PANTHER" id="PTHR23513">
    <property type="entry name" value="INTEGRAL MEMBRANE EFFLUX PROTEIN-RELATED"/>
    <property type="match status" value="1"/>
</dbReference>
<comment type="subcellular location">
    <subcellularLocation>
        <location evidence="1">Cell membrane</location>
        <topology evidence="1">Multi-pass membrane protein</topology>
    </subcellularLocation>
</comment>
<evidence type="ECO:0000313" key="9">
    <source>
        <dbReference type="EMBL" id="GLR52163.1"/>
    </source>
</evidence>
<sequence length="490" mass="51193">MTSAAEEASTAPKPPPRSSNFIVFAIAQCAGFMGAWAQKTAVGWLAWDLTHSPAWVGAIALSDLIAAIWVAPLAGAVADRSNPYRLIRLTQALTVLNCGAIWLLLTSGGMMPWLLLLWAVIDATLQGFNNPARMLVTGMLAPEGRLSQAIATNSIAVNIARTTGPAIAGLLIVKTGIESVFVFNALALTATFAALVHVRRWIDHTPHAARSAPLAGDVLAGFRYIAGEPAIAMLFVLTTSFSLLARPFTELFPALAGGSFEGGPEMLAMLMSAQGIGAFVGASWMLRRQSAPALVRTSYGAALGISAALVVFAFSTSAFLALPAIAVAGLFHVVCNIAMQSMAQTLSLPAMRGRVLALYMLVFRAAPALGAFALGALAEWFDLQTMIGIAAALFALIVAAALPAARRIYFRTASTRREDAASAVAREPALAGQTENGAQRAEDEKDPARNGAGLDAGEEHADSAAEARHRPPPHQHAAGKARGQAARTGP</sequence>
<evidence type="ECO:0000256" key="5">
    <source>
        <dbReference type="ARBA" id="ARBA00022989"/>
    </source>
</evidence>
<keyword evidence="3" id="KW-1003">Cell membrane</keyword>
<evidence type="ECO:0000256" key="8">
    <source>
        <dbReference type="SAM" id="Phobius"/>
    </source>
</evidence>
<proteinExistence type="predicted"/>
<gene>
    <name evidence="9" type="ORF">GCM10007923_33760</name>
</gene>
<dbReference type="EMBL" id="BSOP01000027">
    <property type="protein sequence ID" value="GLR52163.1"/>
    <property type="molecule type" value="Genomic_DNA"/>
</dbReference>
<feature type="transmembrane region" description="Helical" evidence="8">
    <location>
        <begin position="222"/>
        <end position="246"/>
    </location>
</feature>
<keyword evidence="10" id="KW-1185">Reference proteome</keyword>
<dbReference type="InterPro" id="IPR036259">
    <property type="entry name" value="MFS_trans_sf"/>
</dbReference>
<dbReference type="Proteomes" id="UP001156702">
    <property type="component" value="Unassembled WGS sequence"/>
</dbReference>
<feature type="transmembrane region" description="Helical" evidence="8">
    <location>
        <begin position="58"/>
        <end position="78"/>
    </location>
</feature>
<keyword evidence="4 8" id="KW-0812">Transmembrane</keyword>
<reference evidence="10" key="1">
    <citation type="journal article" date="2019" name="Int. J. Syst. Evol. Microbiol.">
        <title>The Global Catalogue of Microorganisms (GCM) 10K type strain sequencing project: providing services to taxonomists for standard genome sequencing and annotation.</title>
        <authorList>
            <consortium name="The Broad Institute Genomics Platform"/>
            <consortium name="The Broad Institute Genome Sequencing Center for Infectious Disease"/>
            <person name="Wu L."/>
            <person name="Ma J."/>
        </authorList>
    </citation>
    <scope>NUCLEOTIDE SEQUENCE [LARGE SCALE GENOMIC DNA]</scope>
    <source>
        <strain evidence="10">NBRC 102122</strain>
    </source>
</reference>
<organism evidence="9 10">
    <name type="scientific">Shinella yambaruensis</name>
    <dbReference type="NCBI Taxonomy" id="415996"/>
    <lineage>
        <taxon>Bacteria</taxon>
        <taxon>Pseudomonadati</taxon>
        <taxon>Pseudomonadota</taxon>
        <taxon>Alphaproteobacteria</taxon>
        <taxon>Hyphomicrobiales</taxon>
        <taxon>Rhizobiaceae</taxon>
        <taxon>Shinella</taxon>
    </lineage>
</organism>
<dbReference type="Gene3D" id="1.20.1250.20">
    <property type="entry name" value="MFS general substrate transporter like domains"/>
    <property type="match status" value="1"/>
</dbReference>
<keyword evidence="6 8" id="KW-0472">Membrane</keyword>